<dbReference type="PANTHER" id="PTHR11601:SF62">
    <property type="entry name" value="SELENOCYSTEINE LYASE"/>
    <property type="match status" value="1"/>
</dbReference>
<evidence type="ECO:0000313" key="14">
    <source>
        <dbReference type="RefSeq" id="XP_019644146.1"/>
    </source>
</evidence>
<dbReference type="Gene3D" id="3.40.640.10">
    <property type="entry name" value="Type I PLP-dependent aspartate aminotransferase-like (Major domain)"/>
    <property type="match status" value="1"/>
</dbReference>
<evidence type="ECO:0000256" key="10">
    <source>
        <dbReference type="ARBA" id="ARBA00039054"/>
    </source>
</evidence>
<dbReference type="InterPro" id="IPR000192">
    <property type="entry name" value="Aminotrans_V_dom"/>
</dbReference>
<name>A0A6P5AQ21_BRABE</name>
<dbReference type="FunFam" id="3.40.640.10:FF:000083">
    <property type="entry name" value="Selenocysteine lyase"/>
    <property type="match status" value="1"/>
</dbReference>
<dbReference type="GO" id="GO:0009000">
    <property type="term" value="F:selenocysteine lyase activity"/>
    <property type="evidence" value="ECO:0007669"/>
    <property type="project" value="UniProtKB-EC"/>
</dbReference>
<dbReference type="RefSeq" id="XP_019644146.1">
    <property type="nucleotide sequence ID" value="XM_019788587.1"/>
</dbReference>
<keyword evidence="13" id="KW-1185">Reference proteome</keyword>
<dbReference type="PANTHER" id="PTHR11601">
    <property type="entry name" value="CYSTEINE DESULFURYLASE FAMILY MEMBER"/>
    <property type="match status" value="1"/>
</dbReference>
<dbReference type="EC" id="4.4.1.16" evidence="10"/>
<keyword evidence="5" id="KW-0963">Cytoplasm</keyword>
<feature type="domain" description="Aminotransferase class V" evidence="12">
    <location>
        <begin position="14"/>
        <end position="95"/>
    </location>
</feature>
<organism evidence="13 14">
    <name type="scientific">Branchiostoma belcheri</name>
    <name type="common">Amphioxus</name>
    <dbReference type="NCBI Taxonomy" id="7741"/>
    <lineage>
        <taxon>Eukaryota</taxon>
        <taxon>Metazoa</taxon>
        <taxon>Chordata</taxon>
        <taxon>Cephalochordata</taxon>
        <taxon>Leptocardii</taxon>
        <taxon>Amphioxiformes</taxon>
        <taxon>Branchiostomatidae</taxon>
        <taxon>Branchiostoma</taxon>
    </lineage>
</organism>
<dbReference type="GO" id="GO:0016740">
    <property type="term" value="F:transferase activity"/>
    <property type="evidence" value="ECO:0007669"/>
    <property type="project" value="UniProtKB-KW"/>
</dbReference>
<evidence type="ECO:0000256" key="2">
    <source>
        <dbReference type="ARBA" id="ARBA00004514"/>
    </source>
</evidence>
<evidence type="ECO:0000256" key="4">
    <source>
        <dbReference type="ARBA" id="ARBA00011738"/>
    </source>
</evidence>
<dbReference type="Gene3D" id="3.90.1150.10">
    <property type="entry name" value="Aspartate Aminotransferase, domain 1"/>
    <property type="match status" value="1"/>
</dbReference>
<evidence type="ECO:0000256" key="8">
    <source>
        <dbReference type="ARBA" id="ARBA00023239"/>
    </source>
</evidence>
<evidence type="ECO:0000256" key="1">
    <source>
        <dbReference type="ARBA" id="ARBA00001933"/>
    </source>
</evidence>
<evidence type="ECO:0000256" key="9">
    <source>
        <dbReference type="ARBA" id="ARBA00037407"/>
    </source>
</evidence>
<proteinExistence type="inferred from homology"/>
<protein>
    <recommendedName>
        <fullName evidence="11">Selenocysteine lyase</fullName>
        <ecNumber evidence="10">4.4.1.16</ecNumber>
    </recommendedName>
</protein>
<sequence length="436" mass="47605">MDLSRPRAKSQRTIYLDYNATTPLEPEVLTAIQTALQTAWGNPSSSYEAGKKAKAAIDTARTNIAKMVGGKKEDVIFTSGGTEANNMVILTAMRHFWNSFPEAQGGGDTENGPTQHRSVKPHIITTNIEHDSVRLPLEAFQKEGRIDVTFVPASKLTGRVEVQDILAAVRPSTCLVTIMMANNETGIIMPIADIMRAVRSVNSENRSAPQPRILLHTDAAQTIGKVPVDVEELGVDYLTVVGHKFYGPRIGALYIRGLRQDTPLYPMLYGGGQEDNYRPGTENTGMIAGLGMAASLVNQNLEKYESHMREVRDYLEQQLKDRFGSSVHFNGRLTGSERIPNTCNVSILGRGLQGQRVLSRCPHLQASVGSACHSHNINRPSHILLAIGIPCEVAGNALRLSVGRHTTTDDIDLIIQDLQEAVTAITAEEQSTQNSC</sequence>
<dbReference type="Pfam" id="PF00266">
    <property type="entry name" value="Aminotran_5"/>
    <property type="match status" value="2"/>
</dbReference>
<dbReference type="Gene3D" id="1.10.260.50">
    <property type="match status" value="1"/>
</dbReference>
<comment type="subunit">
    <text evidence="4">Homodimer.</text>
</comment>
<dbReference type="OrthoDB" id="10250117at2759"/>
<keyword evidence="8" id="KW-0456">Lyase</keyword>
<evidence type="ECO:0000259" key="12">
    <source>
        <dbReference type="Pfam" id="PF00266"/>
    </source>
</evidence>
<evidence type="ECO:0000256" key="11">
    <source>
        <dbReference type="ARBA" id="ARBA00040554"/>
    </source>
</evidence>
<keyword evidence="7" id="KW-0663">Pyridoxal phosphate</keyword>
<reference evidence="14" key="1">
    <citation type="submission" date="2025-08" db="UniProtKB">
        <authorList>
            <consortium name="RefSeq"/>
        </authorList>
    </citation>
    <scope>IDENTIFICATION</scope>
    <source>
        <tissue evidence="14">Gonad</tissue>
    </source>
</reference>
<dbReference type="InterPro" id="IPR016454">
    <property type="entry name" value="Cysteine_dSase"/>
</dbReference>
<dbReference type="InterPro" id="IPR015424">
    <property type="entry name" value="PyrdxlP-dep_Trfase"/>
</dbReference>
<dbReference type="FunFam" id="3.90.1150.10:FF:000065">
    <property type="entry name" value="Selenocysteine lyase"/>
    <property type="match status" value="1"/>
</dbReference>
<evidence type="ECO:0000256" key="3">
    <source>
        <dbReference type="ARBA" id="ARBA00009236"/>
    </source>
</evidence>
<keyword evidence="6" id="KW-0808">Transferase</keyword>
<evidence type="ECO:0000256" key="6">
    <source>
        <dbReference type="ARBA" id="ARBA00022679"/>
    </source>
</evidence>
<dbReference type="Proteomes" id="UP000515135">
    <property type="component" value="Unplaced"/>
</dbReference>
<comment type="similarity">
    <text evidence="3">Belongs to the class-V pyridoxal-phosphate-dependent aminotransferase family.</text>
</comment>
<comment type="cofactor">
    <cofactor evidence="1">
        <name>pyridoxal 5'-phosphate</name>
        <dbReference type="ChEBI" id="CHEBI:597326"/>
    </cofactor>
</comment>
<evidence type="ECO:0000313" key="13">
    <source>
        <dbReference type="Proteomes" id="UP000515135"/>
    </source>
</evidence>
<dbReference type="AlphaFoldDB" id="A0A6P5AQ21"/>
<accession>A0A6P5AQ21</accession>
<dbReference type="GeneID" id="109485151"/>
<dbReference type="PIRSF" id="PIRSF005572">
    <property type="entry name" value="NifS"/>
    <property type="match status" value="1"/>
</dbReference>
<dbReference type="SUPFAM" id="SSF53383">
    <property type="entry name" value="PLP-dependent transferases"/>
    <property type="match status" value="1"/>
</dbReference>
<evidence type="ECO:0000256" key="5">
    <source>
        <dbReference type="ARBA" id="ARBA00022490"/>
    </source>
</evidence>
<dbReference type="InterPro" id="IPR015422">
    <property type="entry name" value="PyrdxlP-dep_Trfase_small"/>
</dbReference>
<dbReference type="InterPro" id="IPR015421">
    <property type="entry name" value="PyrdxlP-dep_Trfase_major"/>
</dbReference>
<feature type="domain" description="Aminotransferase class V" evidence="12">
    <location>
        <begin position="120"/>
        <end position="413"/>
    </location>
</feature>
<dbReference type="KEGG" id="bbel:109485151"/>
<comment type="subcellular location">
    <subcellularLocation>
        <location evidence="2">Cytoplasm</location>
        <location evidence="2">Cytosol</location>
    </subcellularLocation>
</comment>
<evidence type="ECO:0000256" key="7">
    <source>
        <dbReference type="ARBA" id="ARBA00022898"/>
    </source>
</evidence>
<comment type="function">
    <text evidence="9">Catalyzes the decomposition of L-selenocysteine to L-alanine and elemental selenium.</text>
</comment>
<gene>
    <name evidence="14" type="primary">LOC109485151</name>
</gene>
<dbReference type="GO" id="GO:0005829">
    <property type="term" value="C:cytosol"/>
    <property type="evidence" value="ECO:0007669"/>
    <property type="project" value="UniProtKB-SubCell"/>
</dbReference>